<feature type="transmembrane region" description="Helical" evidence="1">
    <location>
        <begin position="48"/>
        <end position="70"/>
    </location>
</feature>
<keyword evidence="3" id="KW-1185">Reference proteome</keyword>
<comment type="caution">
    <text evidence="2">The sequence shown here is derived from an EMBL/GenBank/DDBJ whole genome shotgun (WGS) entry which is preliminary data.</text>
</comment>
<evidence type="ECO:0000313" key="2">
    <source>
        <dbReference type="EMBL" id="GMN49685.1"/>
    </source>
</evidence>
<reference evidence="2" key="1">
    <citation type="submission" date="2023-07" db="EMBL/GenBank/DDBJ databases">
        <title>draft genome sequence of fig (Ficus carica).</title>
        <authorList>
            <person name="Takahashi T."/>
            <person name="Nishimura K."/>
        </authorList>
    </citation>
    <scope>NUCLEOTIDE SEQUENCE</scope>
</reference>
<accession>A0AA88AC86</accession>
<keyword evidence="1" id="KW-0812">Transmembrane</keyword>
<name>A0AA88AC86_FICCA</name>
<dbReference type="AlphaFoldDB" id="A0AA88AC86"/>
<keyword evidence="1" id="KW-0472">Membrane</keyword>
<gene>
    <name evidence="2" type="ORF">TIFTF001_018860</name>
</gene>
<organism evidence="2 3">
    <name type="scientific">Ficus carica</name>
    <name type="common">Common fig</name>
    <dbReference type="NCBI Taxonomy" id="3494"/>
    <lineage>
        <taxon>Eukaryota</taxon>
        <taxon>Viridiplantae</taxon>
        <taxon>Streptophyta</taxon>
        <taxon>Embryophyta</taxon>
        <taxon>Tracheophyta</taxon>
        <taxon>Spermatophyta</taxon>
        <taxon>Magnoliopsida</taxon>
        <taxon>eudicotyledons</taxon>
        <taxon>Gunneridae</taxon>
        <taxon>Pentapetalae</taxon>
        <taxon>rosids</taxon>
        <taxon>fabids</taxon>
        <taxon>Rosales</taxon>
        <taxon>Moraceae</taxon>
        <taxon>Ficeae</taxon>
        <taxon>Ficus</taxon>
    </lineage>
</organism>
<protein>
    <submittedName>
        <fullName evidence="2">Uncharacterized protein</fullName>
    </submittedName>
</protein>
<dbReference type="Proteomes" id="UP001187192">
    <property type="component" value="Unassembled WGS sequence"/>
</dbReference>
<dbReference type="EMBL" id="BTGU01000031">
    <property type="protein sequence ID" value="GMN49685.1"/>
    <property type="molecule type" value="Genomic_DNA"/>
</dbReference>
<evidence type="ECO:0000313" key="3">
    <source>
        <dbReference type="Proteomes" id="UP001187192"/>
    </source>
</evidence>
<keyword evidence="1" id="KW-1133">Transmembrane helix</keyword>
<proteinExistence type="predicted"/>
<evidence type="ECO:0000256" key="1">
    <source>
        <dbReference type="SAM" id="Phobius"/>
    </source>
</evidence>
<sequence length="101" mass="11263">MIGHVSRSDLLEWNEMTHGAEADVVGHHRTIWDVMPAWRALICAKERLGLRLVLSWLLCVNCMALCFAFGPELLEVQLPGKNAMNAAAFCNGLRCQNLKVS</sequence>
<dbReference type="Gramene" id="FCD_00024364-RA">
    <property type="protein sequence ID" value="FCD_00024364-RA:cds"/>
    <property type="gene ID" value="FCD_00024364"/>
</dbReference>